<keyword evidence="3 6" id="KW-1133">Transmembrane helix</keyword>
<dbReference type="GO" id="GO:0090313">
    <property type="term" value="P:regulation of protein targeting to membrane"/>
    <property type="evidence" value="ECO:0007669"/>
    <property type="project" value="TreeGrafter"/>
</dbReference>
<dbReference type="PANTHER" id="PTHR30441:SF8">
    <property type="entry name" value="DUF748 DOMAIN-CONTAINING PROTEIN"/>
    <property type="match status" value="1"/>
</dbReference>
<dbReference type="GO" id="GO:0009306">
    <property type="term" value="P:protein secretion"/>
    <property type="evidence" value="ECO:0007669"/>
    <property type="project" value="InterPro"/>
</dbReference>
<dbReference type="PANTHER" id="PTHR30441">
    <property type="entry name" value="DUF748 DOMAIN-CONTAINING PROTEIN"/>
    <property type="match status" value="1"/>
</dbReference>
<evidence type="ECO:0000313" key="9">
    <source>
        <dbReference type="Proteomes" id="UP000199072"/>
    </source>
</evidence>
<evidence type="ECO:0000256" key="3">
    <source>
        <dbReference type="ARBA" id="ARBA00022989"/>
    </source>
</evidence>
<keyword evidence="2 6" id="KW-0812">Transmembrane</keyword>
<accession>A0A1G6WD80</accession>
<feature type="transmembrane region" description="Helical" evidence="6">
    <location>
        <begin position="32"/>
        <end position="52"/>
    </location>
</feature>
<evidence type="ECO:0000256" key="6">
    <source>
        <dbReference type="SAM" id="Phobius"/>
    </source>
</evidence>
<feature type="region of interest" description="Disordered" evidence="5">
    <location>
        <begin position="1701"/>
        <end position="1741"/>
    </location>
</feature>
<dbReference type="Pfam" id="PF05359">
    <property type="entry name" value="DUF748"/>
    <property type="match status" value="1"/>
</dbReference>
<evidence type="ECO:0000256" key="2">
    <source>
        <dbReference type="ARBA" id="ARBA00022692"/>
    </source>
</evidence>
<dbReference type="Pfam" id="PF04357">
    <property type="entry name" value="TamB"/>
    <property type="match status" value="1"/>
</dbReference>
<evidence type="ECO:0000313" key="8">
    <source>
        <dbReference type="EMBL" id="SDD63890.1"/>
    </source>
</evidence>
<dbReference type="InterPro" id="IPR052894">
    <property type="entry name" value="AsmA-related"/>
</dbReference>
<evidence type="ECO:0000256" key="1">
    <source>
        <dbReference type="ARBA" id="ARBA00004167"/>
    </source>
</evidence>
<sequence>MAYYLFIFSASAFTFEKLIQLKKIIRITLKTILWILVSVVLLIVLVVILIQVPAVQNFAKDKAVTFLQGKIHTKVQIGHISLGLPKLLVLENVYFEDQKKDTLIAGDKLKVDISLFKLLHNQVEINEINLQGITANVTRGADSAFNFDYIMKAFAGEQKKEVKPTDTTSTMKFSVDKINLDRINIKYKDAISGNDVKFLLGHFDTRIKDFDMDKMKFTIPKITLTGVNAVVIQSPSGPPPPDTATAPLNMDLKLGIIDISKIKVDYRSPDMKANVDLNKLLVEMDKIDLKHQNIGIKNIELNDTKAGISLAKPKTVVKAIEKTAKKLDTLVASPQSSKWRLSLGKVSFSNDNVKFDNEAQKAIAKGLDFGHMDLRSLNAEAENISYSPDTISGKINSFSFTEKSGLKINKFHTAFFYGPTSAYMNDLLLETPQTTLQKSVQVRYPSIAAISKNIGSLGINANLDGSKLGLKDVLLLMPTMATIEPFKSSPNTVFKINGKVSGQVNNLDIPNLEVTGLSSTHIKASAKMKGLPDVNKAYFDVNIIDFNTSRADIAKLAPAGSIPPNVSIPEKMNLKGNFKGGMNTFNTKMNLRSSYGAVDLVATMKNMQNKAKAAYTASIKANDLNVGALTKQPQMVGKITMSANLKGVSIDPKKASIAFNGNVAKAYVKGYTYQNLVMKGTSSNGAYTAVARMKDPNINFGLDAKANLTKKYPSVNATLTVDSINLKNLNFVKDDMRFHGKIVADVPTADPDYLNANIQATDLLVVNKGQRIQLDTVSLISTANADSSTLRLKTPIMNAHMAGKYKLTQIGDAMQDVINKYFNTAIAGGQIASQKSKVKSQKNTKLATRNAKPATKYSPQQFTFDAKLVKTPLLTQFAPDLKTLDPVLLNGSFNSETGELIVKGSIPKVVYGTNVVNRAALNINTGNNALNYGFTVDEVKVGSSVDLLYTSISGSAQNNKLNVSLQVRDAAKKERYRVAGVFSVMPNQYQFSFVQDGLLLDYTPWAVNADNFLQYGPKGILAHNFTISNSNQILSVNSDSQEFNSPITVKFNNFHIETLTKMAKQDSLQVGGTINGDAHVSNFQKSPLFTAAINVNDFNFKGDTVGNIALKVNNQTENAYAANVSITGKGNQVDLSGLYYTEPESKFDMNLNIVSLNMKSIEGFSFGSIRNASGNITGQLKISGTTTAPAVRGDVNFNKVGFNVSMLNSYFRMPQESITFNNEGIRFNDFTLVDSTGNKAIISGSVYTKTYTDYAFGMDINATNFRAVNSTQADNKLFYGKLYVDTHVKIRGNMSKPVVDASLTVNDKTDMTFVLPTSDPGIEDRKGVVEFIDQSAPKLDSILLARQLDSLKKSDLKGLDVSANIKVDKNAAFTIVVDERNGDVVHLKGEANLNGGIDPSGKINLTGTYVVNSGSYNLAYATVKRTFNFKKGSTIVWTGDPTSANIDLTAIYVANVPPIDLVENQLSGTENSVQYKQKLPFNVNLNLKNQLLTPDISFDIVLPDSNYTVSSQVITTVNSRLDQVRQDPNELNKQVLGVLVLGHFIGDNPLQSQGGSTGVEGAIRNSVSGLLTDQLNKLAGNLIAGVDLNFGVTSGEDYSSGTATNRTDLNVGLSKRFLNDRLTVTVGNNFNLEGNQQGQKAANIAGDVSVGYKLSKDGRYALRAYRRDEFIVIQGQIIETGVGFTLTVDYNRFREIFRKRTPEEKEMRRKYRQEQKEKAKAADDAAKAQQQKAASTPTTTN</sequence>
<keyword evidence="9" id="KW-1185">Reference proteome</keyword>
<protein>
    <recommendedName>
        <fullName evidence="7">Translocation and assembly module TamB C-terminal domain-containing protein</fullName>
    </recommendedName>
</protein>
<keyword evidence="4 6" id="KW-0472">Membrane</keyword>
<gene>
    <name evidence="8" type="ORF">SAMN05216464_102143</name>
</gene>
<reference evidence="8 9" key="1">
    <citation type="submission" date="2016-10" db="EMBL/GenBank/DDBJ databases">
        <authorList>
            <person name="de Groot N.N."/>
        </authorList>
    </citation>
    <scope>NUCLEOTIDE SEQUENCE [LARGE SCALE GENOMIC DNA]</scope>
    <source>
        <strain evidence="8 9">47C3B</strain>
    </source>
</reference>
<evidence type="ECO:0000256" key="4">
    <source>
        <dbReference type="ARBA" id="ARBA00023136"/>
    </source>
</evidence>
<evidence type="ECO:0000256" key="5">
    <source>
        <dbReference type="SAM" id="MobiDB-lite"/>
    </source>
</evidence>
<feature type="compositionally biased region" description="Basic and acidic residues" evidence="5">
    <location>
        <begin position="1701"/>
        <end position="1726"/>
    </location>
</feature>
<proteinExistence type="predicted"/>
<comment type="subcellular location">
    <subcellularLocation>
        <location evidence="1">Membrane</location>
        <topology evidence="1">Single-pass membrane protein</topology>
    </subcellularLocation>
</comment>
<dbReference type="InterPro" id="IPR007452">
    <property type="entry name" value="TamB_C"/>
</dbReference>
<organism evidence="8 9">
    <name type="scientific">Mucilaginibacter pineti</name>
    <dbReference type="NCBI Taxonomy" id="1391627"/>
    <lineage>
        <taxon>Bacteria</taxon>
        <taxon>Pseudomonadati</taxon>
        <taxon>Bacteroidota</taxon>
        <taxon>Sphingobacteriia</taxon>
        <taxon>Sphingobacteriales</taxon>
        <taxon>Sphingobacteriaceae</taxon>
        <taxon>Mucilaginibacter</taxon>
    </lineage>
</organism>
<feature type="domain" description="Translocation and assembly module TamB C-terminal" evidence="7">
    <location>
        <begin position="1234"/>
        <end position="1690"/>
    </location>
</feature>
<dbReference type="GO" id="GO:0005886">
    <property type="term" value="C:plasma membrane"/>
    <property type="evidence" value="ECO:0007669"/>
    <property type="project" value="InterPro"/>
</dbReference>
<dbReference type="EMBL" id="FNAI01000002">
    <property type="protein sequence ID" value="SDD63890.1"/>
    <property type="molecule type" value="Genomic_DNA"/>
</dbReference>
<dbReference type="InterPro" id="IPR008023">
    <property type="entry name" value="DUF748"/>
</dbReference>
<dbReference type="Proteomes" id="UP000199072">
    <property type="component" value="Unassembled WGS sequence"/>
</dbReference>
<evidence type="ECO:0000259" key="7">
    <source>
        <dbReference type="Pfam" id="PF04357"/>
    </source>
</evidence>
<dbReference type="STRING" id="1391627.SAMN05216464_102143"/>
<name>A0A1G6WD80_9SPHI</name>